<accession>A0A0E9RS84</accession>
<name>A0A0E9RS84_ANGAN</name>
<reference evidence="1" key="2">
    <citation type="journal article" date="2015" name="Fish Shellfish Immunol.">
        <title>Early steps in the European eel (Anguilla anguilla)-Vibrio vulnificus interaction in the gills: Role of the RtxA13 toxin.</title>
        <authorList>
            <person name="Callol A."/>
            <person name="Pajuelo D."/>
            <person name="Ebbesson L."/>
            <person name="Teles M."/>
            <person name="MacKenzie S."/>
            <person name="Amaro C."/>
        </authorList>
    </citation>
    <scope>NUCLEOTIDE SEQUENCE</scope>
</reference>
<sequence length="29" mass="3395">MLGLIKQLHSLLQHTLSVMNVISNFNWEK</sequence>
<evidence type="ECO:0000313" key="1">
    <source>
        <dbReference type="EMBL" id="JAH32041.1"/>
    </source>
</evidence>
<dbReference type="AlphaFoldDB" id="A0A0E9RS84"/>
<reference evidence="1" key="1">
    <citation type="submission" date="2014-11" db="EMBL/GenBank/DDBJ databases">
        <authorList>
            <person name="Amaro Gonzalez C."/>
        </authorList>
    </citation>
    <scope>NUCLEOTIDE SEQUENCE</scope>
</reference>
<proteinExistence type="predicted"/>
<organism evidence="1">
    <name type="scientific">Anguilla anguilla</name>
    <name type="common">European freshwater eel</name>
    <name type="synonym">Muraena anguilla</name>
    <dbReference type="NCBI Taxonomy" id="7936"/>
    <lineage>
        <taxon>Eukaryota</taxon>
        <taxon>Metazoa</taxon>
        <taxon>Chordata</taxon>
        <taxon>Craniata</taxon>
        <taxon>Vertebrata</taxon>
        <taxon>Euteleostomi</taxon>
        <taxon>Actinopterygii</taxon>
        <taxon>Neopterygii</taxon>
        <taxon>Teleostei</taxon>
        <taxon>Anguilliformes</taxon>
        <taxon>Anguillidae</taxon>
        <taxon>Anguilla</taxon>
    </lineage>
</organism>
<dbReference type="EMBL" id="GBXM01076536">
    <property type="protein sequence ID" value="JAH32041.1"/>
    <property type="molecule type" value="Transcribed_RNA"/>
</dbReference>
<protein>
    <submittedName>
        <fullName evidence="1">Uncharacterized protein</fullName>
    </submittedName>
</protein>